<dbReference type="InterPro" id="IPR036869">
    <property type="entry name" value="J_dom_sf"/>
</dbReference>
<dbReference type="SUPFAM" id="SSF46565">
    <property type="entry name" value="Chaperone J-domain"/>
    <property type="match status" value="1"/>
</dbReference>
<dbReference type="SUPFAM" id="SSF57938">
    <property type="entry name" value="DnaJ/Hsp40 cysteine-rich domain"/>
    <property type="match status" value="1"/>
</dbReference>
<dbReference type="PANTHER" id="PTHR43888">
    <property type="entry name" value="DNAJ-LIKE-2, ISOFORM A-RELATED"/>
    <property type="match status" value="1"/>
</dbReference>
<dbReference type="HAMAP" id="MF_01152">
    <property type="entry name" value="DnaJ"/>
    <property type="match status" value="1"/>
</dbReference>
<dbReference type="PROSITE" id="PS51188">
    <property type="entry name" value="ZF_CR"/>
    <property type="match status" value="1"/>
</dbReference>
<dbReference type="Pfam" id="PF01556">
    <property type="entry name" value="DnaJ_C"/>
    <property type="match status" value="1"/>
</dbReference>
<evidence type="ECO:0000256" key="3">
    <source>
        <dbReference type="ARBA" id="ARBA00022553"/>
    </source>
</evidence>
<dbReference type="InterPro" id="IPR001623">
    <property type="entry name" value="DnaJ_domain"/>
</dbReference>
<dbReference type="InterPro" id="IPR018253">
    <property type="entry name" value="DnaJ_domain_CS"/>
</dbReference>
<dbReference type="InterPro" id="IPR001305">
    <property type="entry name" value="HSP_DnaJ_Cys-rich_dom"/>
</dbReference>
<evidence type="ECO:0000256" key="7">
    <source>
        <dbReference type="ARBA" id="ARBA00022833"/>
    </source>
</evidence>
<dbReference type="GO" id="GO:0005524">
    <property type="term" value="F:ATP binding"/>
    <property type="evidence" value="ECO:0007669"/>
    <property type="project" value="InterPro"/>
</dbReference>
<evidence type="ECO:0000256" key="5">
    <source>
        <dbReference type="ARBA" id="ARBA00022737"/>
    </source>
</evidence>
<evidence type="ECO:0000256" key="10">
    <source>
        <dbReference type="PROSITE-ProRule" id="PRU00546"/>
    </source>
</evidence>
<dbReference type="GO" id="GO:0016020">
    <property type="term" value="C:membrane"/>
    <property type="evidence" value="ECO:0007669"/>
    <property type="project" value="UniProtKB-SubCell"/>
</dbReference>
<dbReference type="Pfam" id="PF00684">
    <property type="entry name" value="DnaJ_CXXCXGXG"/>
    <property type="match status" value="1"/>
</dbReference>
<gene>
    <name evidence="14" type="primary">ORF146472</name>
    <name evidence="15" type="synonym">ORF146477</name>
</gene>
<keyword evidence="2" id="KW-0488">Methylation</keyword>
<sequence length="408" mass="45210">MVKETGYYDILEVKPTATDAELKKAYRKLALKYHPDKNPDAGDKFKQISMAYEVLSDPKKREIYDKGGEEGIKGGAAGGGFDFHSPMDIFDLFFGGGGRRGGGGPRGPRKGKDVIHQLKVPLDDLYNGATRKLAVHKNVICTKCEGRGGKEGAVQKCGNCRGTGMQVRIQQLGPGMVQQIQSVCGECRGAGEVIDPKLRCKNCSGKKIVKERKILEVHIDKGMRDNQQIRFSGEGDQEPELEPGDIVIVLDEQDHERFRRRGNDLIMTMQLELVESLCGFQKTVQTLDGRSLVVTSMPGEVIKHEDVKCVMGEGMPVYRDPFEKGRLIIQFLVTFPASGFLTPQAIDVLESILPPRQEVIVPDGAEECQLQDFDPTRDNIDHRRGHGMEAYDSDDDHQGGQRVQCASH</sequence>
<dbReference type="FunFam" id="1.10.287.110:FF:000014">
    <property type="entry name" value="dnaJ homolog subfamily A member 1"/>
    <property type="match status" value="1"/>
</dbReference>
<dbReference type="InterPro" id="IPR020628">
    <property type="entry name" value="Formate_THF_ligase_CS"/>
</dbReference>
<keyword evidence="5" id="KW-0677">Repeat</keyword>
<dbReference type="CDD" id="cd10747">
    <property type="entry name" value="DnaJ_C"/>
    <property type="match status" value="1"/>
</dbReference>
<dbReference type="Pfam" id="PF00226">
    <property type="entry name" value="DnaJ"/>
    <property type="match status" value="1"/>
</dbReference>
<evidence type="ECO:0000259" key="13">
    <source>
        <dbReference type="PROSITE" id="PS51188"/>
    </source>
</evidence>
<organism evidence="14">
    <name type="scientific">Arion vulgaris</name>
    <dbReference type="NCBI Taxonomy" id="1028688"/>
    <lineage>
        <taxon>Eukaryota</taxon>
        <taxon>Metazoa</taxon>
        <taxon>Spiralia</taxon>
        <taxon>Lophotrochozoa</taxon>
        <taxon>Mollusca</taxon>
        <taxon>Gastropoda</taxon>
        <taxon>Heterobranchia</taxon>
        <taxon>Euthyneura</taxon>
        <taxon>Panpulmonata</taxon>
        <taxon>Eupulmonata</taxon>
        <taxon>Stylommatophora</taxon>
        <taxon>Helicina</taxon>
        <taxon>Arionoidea</taxon>
        <taxon>Arionidae</taxon>
        <taxon>Arion</taxon>
    </lineage>
</organism>
<evidence type="ECO:0000259" key="12">
    <source>
        <dbReference type="PROSITE" id="PS50076"/>
    </source>
</evidence>
<evidence type="ECO:0000256" key="2">
    <source>
        <dbReference type="ARBA" id="ARBA00022481"/>
    </source>
</evidence>
<comment type="subcellular location">
    <subcellularLocation>
        <location evidence="1">Membrane</location>
        <topology evidence="1">Lipid-anchor</topology>
    </subcellularLocation>
</comment>
<dbReference type="GO" id="GO:0030544">
    <property type="term" value="F:Hsp70 protein binding"/>
    <property type="evidence" value="ECO:0007669"/>
    <property type="project" value="InterPro"/>
</dbReference>
<dbReference type="GO" id="GO:0009408">
    <property type="term" value="P:response to heat"/>
    <property type="evidence" value="ECO:0007669"/>
    <property type="project" value="InterPro"/>
</dbReference>
<dbReference type="Gene3D" id="2.60.260.20">
    <property type="entry name" value="Urease metallochaperone UreE, N-terminal domain"/>
    <property type="match status" value="2"/>
</dbReference>
<keyword evidence="8" id="KW-0472">Membrane</keyword>
<feature type="domain" description="J" evidence="12">
    <location>
        <begin position="6"/>
        <end position="68"/>
    </location>
</feature>
<keyword evidence="6 10" id="KW-0863">Zinc-finger</keyword>
<evidence type="ECO:0000256" key="1">
    <source>
        <dbReference type="ARBA" id="ARBA00004635"/>
    </source>
</evidence>
<keyword evidence="9" id="KW-0449">Lipoprotein</keyword>
<dbReference type="GO" id="GO:0008270">
    <property type="term" value="F:zinc ion binding"/>
    <property type="evidence" value="ECO:0007669"/>
    <property type="project" value="UniProtKB-KW"/>
</dbReference>
<evidence type="ECO:0008006" key="16">
    <source>
        <dbReference type="Google" id="ProtNLM"/>
    </source>
</evidence>
<keyword evidence="4 10" id="KW-0479">Metal-binding</keyword>
<feature type="domain" description="CR-type" evidence="13">
    <location>
        <begin position="128"/>
        <end position="212"/>
    </location>
</feature>
<dbReference type="AlphaFoldDB" id="A0A0B7AVQ7"/>
<dbReference type="PROSITE" id="PS50076">
    <property type="entry name" value="DNAJ_2"/>
    <property type="match status" value="1"/>
</dbReference>
<evidence type="ECO:0000256" key="6">
    <source>
        <dbReference type="ARBA" id="ARBA00022771"/>
    </source>
</evidence>
<evidence type="ECO:0000256" key="9">
    <source>
        <dbReference type="ARBA" id="ARBA00023288"/>
    </source>
</evidence>
<dbReference type="SUPFAM" id="SSF49493">
    <property type="entry name" value="HSP40/DnaJ peptide-binding domain"/>
    <property type="match status" value="2"/>
</dbReference>
<dbReference type="PROSITE" id="PS00721">
    <property type="entry name" value="FTHFS_1"/>
    <property type="match status" value="1"/>
</dbReference>
<dbReference type="CDD" id="cd10719">
    <property type="entry name" value="DnaJ_zf"/>
    <property type="match status" value="1"/>
</dbReference>
<dbReference type="InterPro" id="IPR012724">
    <property type="entry name" value="DnaJ"/>
</dbReference>
<dbReference type="InterPro" id="IPR044713">
    <property type="entry name" value="DNJA1/2-like"/>
</dbReference>
<dbReference type="FunFam" id="2.60.260.20:FF:000003">
    <property type="entry name" value="DnaJ subfamily A member 2"/>
    <property type="match status" value="1"/>
</dbReference>
<keyword evidence="3" id="KW-0597">Phosphoprotein</keyword>
<dbReference type="PRINTS" id="PR00625">
    <property type="entry name" value="JDOMAIN"/>
</dbReference>
<reference evidence="14" key="1">
    <citation type="submission" date="2014-12" db="EMBL/GenBank/DDBJ databases">
        <title>Insight into the proteome of Arion vulgaris.</title>
        <authorList>
            <person name="Aradska J."/>
            <person name="Bulat T."/>
            <person name="Smidak R."/>
            <person name="Sarate P."/>
            <person name="Gangsoo J."/>
            <person name="Sialana F."/>
            <person name="Bilban M."/>
            <person name="Lubec G."/>
        </authorList>
    </citation>
    <scope>NUCLEOTIDE SEQUENCE</scope>
    <source>
        <tissue evidence="14">Skin</tissue>
    </source>
</reference>
<accession>A0A0B7AVQ7</accession>
<dbReference type="CDD" id="cd06257">
    <property type="entry name" value="DnaJ"/>
    <property type="match status" value="1"/>
</dbReference>
<dbReference type="EMBL" id="HACG01038250">
    <property type="protein sequence ID" value="CEK85115.1"/>
    <property type="molecule type" value="Transcribed_RNA"/>
</dbReference>
<evidence type="ECO:0000313" key="15">
    <source>
        <dbReference type="EMBL" id="CEK85115.1"/>
    </source>
</evidence>
<dbReference type="Gene3D" id="2.10.230.10">
    <property type="entry name" value="Heat shock protein DnaJ, cysteine-rich domain"/>
    <property type="match status" value="1"/>
</dbReference>
<dbReference type="FunFam" id="2.10.230.10:FF:000005">
    <property type="entry name" value="DnaJ homolog subfamily A member 1"/>
    <property type="match status" value="1"/>
</dbReference>
<feature type="compositionally biased region" description="Basic and acidic residues" evidence="11">
    <location>
        <begin position="374"/>
        <end position="389"/>
    </location>
</feature>
<keyword evidence="7 10" id="KW-0862">Zinc</keyword>
<dbReference type="PROSITE" id="PS00636">
    <property type="entry name" value="DNAJ_1"/>
    <property type="match status" value="1"/>
</dbReference>
<dbReference type="InterPro" id="IPR002939">
    <property type="entry name" value="DnaJ_C"/>
</dbReference>
<dbReference type="InterPro" id="IPR008971">
    <property type="entry name" value="HSP40/DnaJ_pept-bd"/>
</dbReference>
<dbReference type="InterPro" id="IPR036410">
    <property type="entry name" value="HSP_DnaJ_Cys-rich_dom_sf"/>
</dbReference>
<dbReference type="GO" id="GO:0051082">
    <property type="term" value="F:unfolded protein binding"/>
    <property type="evidence" value="ECO:0007669"/>
    <property type="project" value="InterPro"/>
</dbReference>
<proteinExistence type="inferred from homology"/>
<feature type="zinc finger region" description="CR-type" evidence="10">
    <location>
        <begin position="128"/>
        <end position="212"/>
    </location>
</feature>
<dbReference type="GO" id="GO:0006457">
    <property type="term" value="P:protein folding"/>
    <property type="evidence" value="ECO:0007669"/>
    <property type="project" value="InterPro"/>
</dbReference>
<feature type="region of interest" description="Disordered" evidence="11">
    <location>
        <begin position="372"/>
        <end position="408"/>
    </location>
</feature>
<evidence type="ECO:0000256" key="11">
    <source>
        <dbReference type="SAM" id="MobiDB-lite"/>
    </source>
</evidence>
<evidence type="ECO:0000313" key="14">
    <source>
        <dbReference type="EMBL" id="CEK85114.1"/>
    </source>
</evidence>
<dbReference type="SMART" id="SM00271">
    <property type="entry name" value="DnaJ"/>
    <property type="match status" value="1"/>
</dbReference>
<protein>
    <recommendedName>
        <fullName evidence="16">J domain-containing protein</fullName>
    </recommendedName>
</protein>
<name>A0A0B7AVQ7_9EUPU</name>
<dbReference type="Gene3D" id="1.10.287.110">
    <property type="entry name" value="DnaJ domain"/>
    <property type="match status" value="1"/>
</dbReference>
<evidence type="ECO:0000256" key="4">
    <source>
        <dbReference type="ARBA" id="ARBA00022723"/>
    </source>
</evidence>
<evidence type="ECO:0000256" key="8">
    <source>
        <dbReference type="ARBA" id="ARBA00023136"/>
    </source>
</evidence>
<dbReference type="EMBL" id="HACG01038249">
    <property type="protein sequence ID" value="CEK85114.1"/>
    <property type="molecule type" value="Transcribed_RNA"/>
</dbReference>